<sequence length="482" mass="54061">MKIEKNIVIISVVVTFAVLFSLGFAYKFFREPSFDHLKTLAAMRSQTPDVFEKMRDDLPDTIKRGGIRGALNVAVEAFKQEAITIYQCHTFTHLVGHYSRIGDEENLKIITEFGSDFCEGGFKHGIESQIVLEGGPDFRDKLYKFCELLRVKTSSGCFHGAGHTFMRQTLDATKAIALCNTLQSDPFSDVSDCYNGIFSEYTNLAGGVDGETGLLYSEGPIIVLKSNPMEICESFPEKVQIQCALELNGYGISESSRLEDIERALRRCNEGPYKIELKKACMRSVSAVGAQHELPGKSTLIFQPFVLTISPELRKSYIEGAATEMKQFILNGVMKDWQLFCNNFPDSDDRALCFGIFADQALPDPGSQNIFDMFPKDGASPDEIGAWHEYINGISTESPVLNITDCKPQPMVIRLKNNQNLQIKNSNNHPHNIYHGPKDNPELYIEVPAESQKHFKLDFLNQGIFGYKCDDQRVGIFFVISN</sequence>
<evidence type="ECO:0000313" key="3">
    <source>
        <dbReference type="Proteomes" id="UP000176834"/>
    </source>
</evidence>
<gene>
    <name evidence="2" type="ORF">A3B86_03960</name>
</gene>
<evidence type="ECO:0000313" key="2">
    <source>
        <dbReference type="EMBL" id="OGN06246.1"/>
    </source>
</evidence>
<protein>
    <submittedName>
        <fullName evidence="2">Uncharacterized protein</fullName>
    </submittedName>
</protein>
<comment type="caution">
    <text evidence="2">The sequence shown here is derived from an EMBL/GenBank/DDBJ whole genome shotgun (WGS) entry which is preliminary data.</text>
</comment>
<dbReference type="AlphaFoldDB" id="A0A1F8F1Y4"/>
<keyword evidence="1" id="KW-0812">Transmembrane</keyword>
<feature type="transmembrane region" description="Helical" evidence="1">
    <location>
        <begin position="7"/>
        <end position="29"/>
    </location>
</feature>
<name>A0A1F8F1Y4_9BACT</name>
<accession>A0A1F8F1Y4</accession>
<reference evidence="2 3" key="1">
    <citation type="journal article" date="2016" name="Nat. Commun.">
        <title>Thousands of microbial genomes shed light on interconnected biogeochemical processes in an aquifer system.</title>
        <authorList>
            <person name="Anantharaman K."/>
            <person name="Brown C.T."/>
            <person name="Hug L.A."/>
            <person name="Sharon I."/>
            <person name="Castelle C.J."/>
            <person name="Probst A.J."/>
            <person name="Thomas B.C."/>
            <person name="Singh A."/>
            <person name="Wilkins M.J."/>
            <person name="Karaoz U."/>
            <person name="Brodie E.L."/>
            <person name="Williams K.H."/>
            <person name="Hubbard S.S."/>
            <person name="Banfield J.F."/>
        </authorList>
    </citation>
    <scope>NUCLEOTIDE SEQUENCE [LARGE SCALE GENOMIC DNA]</scope>
</reference>
<dbReference type="EMBL" id="MGJN01000020">
    <property type="protein sequence ID" value="OGN06246.1"/>
    <property type="molecule type" value="Genomic_DNA"/>
</dbReference>
<organism evidence="2 3">
    <name type="scientific">Candidatus Yanofskybacteria bacterium RIFCSPHIGHO2_02_FULL_38_22b</name>
    <dbReference type="NCBI Taxonomy" id="1802673"/>
    <lineage>
        <taxon>Bacteria</taxon>
        <taxon>Candidatus Yanofskyibacteriota</taxon>
    </lineage>
</organism>
<keyword evidence="1" id="KW-0472">Membrane</keyword>
<keyword evidence="1" id="KW-1133">Transmembrane helix</keyword>
<dbReference type="Proteomes" id="UP000176834">
    <property type="component" value="Unassembled WGS sequence"/>
</dbReference>
<evidence type="ECO:0000256" key="1">
    <source>
        <dbReference type="SAM" id="Phobius"/>
    </source>
</evidence>
<proteinExistence type="predicted"/>